<accession>A0A919TXU5</accession>
<keyword evidence="2" id="KW-0456">Lyase</keyword>
<evidence type="ECO:0000256" key="2">
    <source>
        <dbReference type="ARBA" id="ARBA00023239"/>
    </source>
</evidence>
<sequence>MSEQDKPIGPSRRTLLKAAGVGLTGAAVIAAAPSASAATIVHPGLLHTSTDLNRMAAEVGAGAQPWTNGWARLTANAHAANTWKATPLATVYRGTGTPENYGTLYNDIHAAYQNALRYRVTGITGYGNCARDILNAWSGTLTKIDGTSDKFLAAGLYGYQFANAAELIRSFSGFDLARFQTMLRTVFYPMNDDFLRNHNGNVVTHYWANWDLCTIASVLAIGVVCDDQAKIDQAVAYFKTGAGNGSINHAIPYVYDDQGLAQFQESGRDQGHATLGIGLLGTICEMAWNQGIDLYGLGNNRIMKCAEYVAKYNLGGTVPYTPYTWVYGPPGATTSVVQSVISPTGRGEVRPIWELIYNHYARRRGLSVPNSAAFAAQVRPEGGGGDYGPNSGGYDQLGFGTLTATR</sequence>
<evidence type="ECO:0000313" key="6">
    <source>
        <dbReference type="Proteomes" id="UP000623608"/>
    </source>
</evidence>
<dbReference type="AlphaFoldDB" id="A0A919TXU5"/>
<dbReference type="InterPro" id="IPR008929">
    <property type="entry name" value="Chondroitin_lyas"/>
</dbReference>
<dbReference type="SUPFAM" id="SSF48230">
    <property type="entry name" value="Chondroitin AC/alginate lyase"/>
    <property type="match status" value="1"/>
</dbReference>
<feature type="chain" id="PRO_5037709882" evidence="3">
    <location>
        <begin position="38"/>
        <end position="406"/>
    </location>
</feature>
<feature type="domain" description="Alginate lyase" evidence="4">
    <location>
        <begin position="100"/>
        <end position="312"/>
    </location>
</feature>
<keyword evidence="6" id="KW-1185">Reference proteome</keyword>
<feature type="signal peptide" evidence="3">
    <location>
        <begin position="1"/>
        <end position="37"/>
    </location>
</feature>
<protein>
    <submittedName>
        <fullName evidence="5">Membrane protein</fullName>
    </submittedName>
</protein>
<dbReference type="RefSeq" id="WP_203814524.1">
    <property type="nucleotide sequence ID" value="NZ_BOMY01000064.1"/>
</dbReference>
<dbReference type="Proteomes" id="UP000623608">
    <property type="component" value="Unassembled WGS sequence"/>
</dbReference>
<dbReference type="EMBL" id="BOMY01000064">
    <property type="protein sequence ID" value="GIF26721.1"/>
    <property type="molecule type" value="Genomic_DNA"/>
</dbReference>
<dbReference type="Pfam" id="PF05426">
    <property type="entry name" value="Alginate_lyase"/>
    <property type="match status" value="1"/>
</dbReference>
<dbReference type="PROSITE" id="PS51318">
    <property type="entry name" value="TAT"/>
    <property type="match status" value="1"/>
</dbReference>
<proteinExistence type="predicted"/>
<dbReference type="Gene3D" id="1.50.10.100">
    <property type="entry name" value="Chondroitin AC/alginate lyase"/>
    <property type="match status" value="1"/>
</dbReference>
<organism evidence="5 6">
    <name type="scientific">Paractinoplanes tereljensis</name>
    <dbReference type="NCBI Taxonomy" id="571912"/>
    <lineage>
        <taxon>Bacteria</taxon>
        <taxon>Bacillati</taxon>
        <taxon>Actinomycetota</taxon>
        <taxon>Actinomycetes</taxon>
        <taxon>Micromonosporales</taxon>
        <taxon>Micromonosporaceae</taxon>
        <taxon>Paractinoplanes</taxon>
    </lineage>
</organism>
<dbReference type="InterPro" id="IPR006311">
    <property type="entry name" value="TAT_signal"/>
</dbReference>
<evidence type="ECO:0000256" key="1">
    <source>
        <dbReference type="ARBA" id="ARBA00022729"/>
    </source>
</evidence>
<dbReference type="InterPro" id="IPR008397">
    <property type="entry name" value="Alginate_lyase_dom"/>
</dbReference>
<evidence type="ECO:0000259" key="4">
    <source>
        <dbReference type="Pfam" id="PF05426"/>
    </source>
</evidence>
<dbReference type="GO" id="GO:0042597">
    <property type="term" value="C:periplasmic space"/>
    <property type="evidence" value="ECO:0007669"/>
    <property type="project" value="InterPro"/>
</dbReference>
<gene>
    <name evidence="5" type="ORF">Ate02nite_94510</name>
</gene>
<dbReference type="GO" id="GO:0016829">
    <property type="term" value="F:lyase activity"/>
    <property type="evidence" value="ECO:0007669"/>
    <property type="project" value="UniProtKB-KW"/>
</dbReference>
<evidence type="ECO:0000256" key="3">
    <source>
        <dbReference type="SAM" id="SignalP"/>
    </source>
</evidence>
<comment type="caution">
    <text evidence="5">The sequence shown here is derived from an EMBL/GenBank/DDBJ whole genome shotgun (WGS) entry which is preliminary data.</text>
</comment>
<evidence type="ECO:0000313" key="5">
    <source>
        <dbReference type="EMBL" id="GIF26721.1"/>
    </source>
</evidence>
<reference evidence="5" key="1">
    <citation type="submission" date="2021-01" db="EMBL/GenBank/DDBJ databases">
        <title>Whole genome shotgun sequence of Actinoplanes tereljensis NBRC 105297.</title>
        <authorList>
            <person name="Komaki H."/>
            <person name="Tamura T."/>
        </authorList>
    </citation>
    <scope>NUCLEOTIDE SEQUENCE</scope>
    <source>
        <strain evidence="5">NBRC 105297</strain>
    </source>
</reference>
<name>A0A919TXU5_9ACTN</name>
<keyword evidence="1 3" id="KW-0732">Signal</keyword>